<dbReference type="Gene3D" id="2.70.170.10">
    <property type="entry name" value="Neurotransmitter-gated ion-channel ligand-binding domain"/>
    <property type="match status" value="1"/>
</dbReference>
<reference evidence="5" key="1">
    <citation type="submission" date="2016-04" db="UniProtKB">
        <authorList>
            <consortium name="WormBaseParasite"/>
        </authorList>
    </citation>
    <scope>IDENTIFICATION</scope>
</reference>
<evidence type="ECO:0000313" key="4">
    <source>
        <dbReference type="Proteomes" id="UP000267096"/>
    </source>
</evidence>
<name>A0A158PNK6_ANISI</name>
<feature type="domain" description="Neurotransmitter-gated ion-channel ligand-binding" evidence="2">
    <location>
        <begin position="58"/>
        <end position="135"/>
    </location>
</feature>
<reference evidence="3 4" key="2">
    <citation type="submission" date="2018-11" db="EMBL/GenBank/DDBJ databases">
        <authorList>
            <consortium name="Pathogen Informatics"/>
        </authorList>
    </citation>
    <scope>NUCLEOTIDE SEQUENCE [LARGE SCALE GENOMIC DNA]</scope>
</reference>
<sequence length="306" mass="35121">MVVILVMLLLVNVALWLQVQAIVPTRMEYANLEQEISKVYGSSAKAPPFTYVLVTNFITLTKIENIAVDELILYGDIQLKWHDESIAWDPRSFKNITYTLLHPTTIWYPRPQFLNIRYTTNDQLIEVDYKGKCQCRIHFSITIMRTFAQRILLQIQVGEDEASVILSPTQLKVVEPSALEGNAIKIAFVDQWHDKRLSNVLNILLNLSQQCRRDVKRTLMKFSRFVAQMSTFLVKPQNVHRITIALLSTLLALKEHSFVDCIRPSGSSSDSAGQGQKKLIYVMHDNQFHKCLTFDDINDDDLVHNG</sequence>
<feature type="signal peptide" evidence="1">
    <location>
        <begin position="1"/>
        <end position="21"/>
    </location>
</feature>
<dbReference type="WBParaSite" id="ASIM_0001233901-mRNA-1">
    <property type="protein sequence ID" value="ASIM_0001233901-mRNA-1"/>
    <property type="gene ID" value="ASIM_0001233901"/>
</dbReference>
<keyword evidence="1" id="KW-0732">Signal</keyword>
<accession>A0A158PNK6</accession>
<keyword evidence="4" id="KW-1185">Reference proteome</keyword>
<dbReference type="OrthoDB" id="8182187at2759"/>
<dbReference type="InterPro" id="IPR036734">
    <property type="entry name" value="Neur_chan_lig-bd_sf"/>
</dbReference>
<dbReference type="AlphaFoldDB" id="A0A158PNK6"/>
<dbReference type="InterPro" id="IPR006202">
    <property type="entry name" value="Neur_chan_lig-bd"/>
</dbReference>
<protein>
    <submittedName>
        <fullName evidence="5">Neur_chan_LBD domain-containing protein</fullName>
    </submittedName>
</protein>
<gene>
    <name evidence="3" type="ORF">ASIM_LOCUS11805</name>
</gene>
<dbReference type="GO" id="GO:0016020">
    <property type="term" value="C:membrane"/>
    <property type="evidence" value="ECO:0007669"/>
    <property type="project" value="InterPro"/>
</dbReference>
<evidence type="ECO:0000313" key="3">
    <source>
        <dbReference type="EMBL" id="VDK45844.1"/>
    </source>
</evidence>
<organism evidence="5">
    <name type="scientific">Anisakis simplex</name>
    <name type="common">Herring worm</name>
    <dbReference type="NCBI Taxonomy" id="6269"/>
    <lineage>
        <taxon>Eukaryota</taxon>
        <taxon>Metazoa</taxon>
        <taxon>Ecdysozoa</taxon>
        <taxon>Nematoda</taxon>
        <taxon>Chromadorea</taxon>
        <taxon>Rhabditida</taxon>
        <taxon>Spirurina</taxon>
        <taxon>Ascaridomorpha</taxon>
        <taxon>Ascaridoidea</taxon>
        <taxon>Anisakidae</taxon>
        <taxon>Anisakis</taxon>
        <taxon>Anisakis simplex complex</taxon>
    </lineage>
</organism>
<dbReference type="Proteomes" id="UP000267096">
    <property type="component" value="Unassembled WGS sequence"/>
</dbReference>
<dbReference type="Pfam" id="PF02931">
    <property type="entry name" value="Neur_chan_LBD"/>
    <property type="match status" value="1"/>
</dbReference>
<evidence type="ECO:0000259" key="2">
    <source>
        <dbReference type="Pfam" id="PF02931"/>
    </source>
</evidence>
<dbReference type="GO" id="GO:0005230">
    <property type="term" value="F:extracellular ligand-gated monoatomic ion channel activity"/>
    <property type="evidence" value="ECO:0007669"/>
    <property type="project" value="InterPro"/>
</dbReference>
<feature type="chain" id="PRO_5043135161" evidence="1">
    <location>
        <begin position="22"/>
        <end position="306"/>
    </location>
</feature>
<proteinExistence type="predicted"/>
<evidence type="ECO:0000256" key="1">
    <source>
        <dbReference type="SAM" id="SignalP"/>
    </source>
</evidence>
<evidence type="ECO:0000313" key="5">
    <source>
        <dbReference type="WBParaSite" id="ASIM_0001233901-mRNA-1"/>
    </source>
</evidence>
<dbReference type="SUPFAM" id="SSF63712">
    <property type="entry name" value="Nicotinic receptor ligand binding domain-like"/>
    <property type="match status" value="1"/>
</dbReference>
<dbReference type="EMBL" id="UYRR01031103">
    <property type="protein sequence ID" value="VDK45844.1"/>
    <property type="molecule type" value="Genomic_DNA"/>
</dbReference>